<dbReference type="AlphaFoldDB" id="E1JVY7"/>
<name>E1JVY7_SOLFR</name>
<accession>E1JVY7</accession>
<proteinExistence type="predicted"/>
<dbReference type="Proteomes" id="UP000006250">
    <property type="component" value="Unassembled WGS sequence"/>
</dbReference>
<dbReference type="EMBL" id="AECZ01000009">
    <property type="protein sequence ID" value="EFL51625.1"/>
    <property type="molecule type" value="Genomic_DNA"/>
</dbReference>
<dbReference type="RefSeq" id="WP_005993085.1">
    <property type="nucleotide sequence ID" value="NZ_AECZ01000009.1"/>
</dbReference>
<evidence type="ECO:0000313" key="2">
    <source>
        <dbReference type="Proteomes" id="UP000006250"/>
    </source>
</evidence>
<protein>
    <submittedName>
        <fullName evidence="1">Uncharacterized protein</fullName>
    </submittedName>
</protein>
<sequence>MLPAAALAYNRAMTRQTLAAGDPPLAAMAWNGVSLDVPGDWRPARLGLGYLYFEDPDGPAFEFKWRPGAGRKGMEAALRALTPKGEASAGATLPPEWLRPLHDFELMPLSWSKNGRAGLGAALFCPECGMAAVFQAFGPGDGPDAAMRRLVAKVLASLRHHDPGPPAFRLFGLSFTPPSGFMLCSHTFVPGRFSLSFAAGRQRLDIVRLAPADVLLERSHLAEVAALAFGCDDRTRREEGSLAGCPAVWLASRQGTGFPDALARGLGRQGRLCVMRHEAGVNKLLGAGLASGKPVDRQWLEKVASHCVSL</sequence>
<gene>
    <name evidence="1" type="ORF">DesfrDRAFT_1786</name>
</gene>
<dbReference type="STRING" id="596151.DesfrDRAFT_1786"/>
<comment type="caution">
    <text evidence="1">The sequence shown here is derived from an EMBL/GenBank/DDBJ whole genome shotgun (WGS) entry which is preliminary data.</text>
</comment>
<evidence type="ECO:0000313" key="1">
    <source>
        <dbReference type="EMBL" id="EFL51625.1"/>
    </source>
</evidence>
<dbReference type="eggNOG" id="ENOG5032V6Y">
    <property type="taxonomic scope" value="Bacteria"/>
</dbReference>
<reference evidence="1 2" key="1">
    <citation type="submission" date="2010-08" db="EMBL/GenBank/DDBJ databases">
        <title>The draft genome of Desulfovibrio fructosovorans JJ.</title>
        <authorList>
            <consortium name="US DOE Joint Genome Institute (JGI-PGF)"/>
            <person name="Lucas S."/>
            <person name="Copeland A."/>
            <person name="Lapidus A."/>
            <person name="Cheng J.-F."/>
            <person name="Bruce D."/>
            <person name="Goodwin L."/>
            <person name="Pitluck S."/>
            <person name="Land M.L."/>
            <person name="Hauser L."/>
            <person name="Chang Y.-J."/>
            <person name="Jeffries C."/>
            <person name="Wall J.D."/>
            <person name="Stahl D.A."/>
            <person name="Arkin A.P."/>
            <person name="Dehal P."/>
            <person name="Stolyar S.M."/>
            <person name="Hazen T.C."/>
            <person name="Woyke T.J."/>
        </authorList>
    </citation>
    <scope>NUCLEOTIDE SEQUENCE [LARGE SCALE GENOMIC DNA]</scope>
    <source>
        <strain evidence="1 2">JJ</strain>
    </source>
</reference>
<keyword evidence="2" id="KW-1185">Reference proteome</keyword>
<organism evidence="1 2">
    <name type="scientific">Solidesulfovibrio fructosivorans JJ]</name>
    <dbReference type="NCBI Taxonomy" id="596151"/>
    <lineage>
        <taxon>Bacteria</taxon>
        <taxon>Pseudomonadati</taxon>
        <taxon>Thermodesulfobacteriota</taxon>
        <taxon>Desulfovibrionia</taxon>
        <taxon>Desulfovibrionales</taxon>
        <taxon>Desulfovibrionaceae</taxon>
        <taxon>Solidesulfovibrio</taxon>
    </lineage>
</organism>